<comment type="cofactor">
    <cofactor evidence="2">
        <name>Zn(2+)</name>
        <dbReference type="ChEBI" id="CHEBI:29105"/>
    </cofactor>
</comment>
<evidence type="ECO:0000256" key="6">
    <source>
        <dbReference type="ARBA" id="ARBA00022438"/>
    </source>
</evidence>
<dbReference type="Gene3D" id="2.60.40.1840">
    <property type="match status" value="1"/>
</dbReference>
<evidence type="ECO:0000259" key="17">
    <source>
        <dbReference type="Pfam" id="PF17900"/>
    </source>
</evidence>
<gene>
    <name evidence="18" type="ORF">YC6258_03206</name>
</gene>
<dbReference type="NCBIfam" id="TIGR02414">
    <property type="entry name" value="pepN_proteo"/>
    <property type="match status" value="1"/>
</dbReference>
<dbReference type="InterPro" id="IPR035414">
    <property type="entry name" value="Peptidase_M1_pepN_Ig-like"/>
</dbReference>
<dbReference type="FunFam" id="3.30.2010.30:FF:000002">
    <property type="entry name" value="Putative aminopeptidase N"/>
    <property type="match status" value="1"/>
</dbReference>
<evidence type="ECO:0000313" key="18">
    <source>
        <dbReference type="EMBL" id="AJQ95242.1"/>
    </source>
</evidence>
<protein>
    <recommendedName>
        <fullName evidence="5 13">Aminopeptidase N</fullName>
        <ecNumber evidence="4 13">3.4.11.2</ecNumber>
    </recommendedName>
</protein>
<evidence type="ECO:0000256" key="9">
    <source>
        <dbReference type="ARBA" id="ARBA00022801"/>
    </source>
</evidence>
<dbReference type="Proteomes" id="UP000032266">
    <property type="component" value="Chromosome"/>
</dbReference>
<feature type="domain" description="Aminopeptidase N-like N-terminal" evidence="17">
    <location>
        <begin position="109"/>
        <end position="192"/>
    </location>
</feature>
<keyword evidence="9 18" id="KW-0378">Hydrolase</keyword>
<keyword evidence="6 18" id="KW-0031">Aminopeptidase</keyword>
<dbReference type="InterPro" id="IPR014782">
    <property type="entry name" value="Peptidase_M1_dom"/>
</dbReference>
<comment type="similarity">
    <text evidence="3">Belongs to the peptidase M1 family.</text>
</comment>
<name>A0A0C5VKR5_9GAMM</name>
<evidence type="ECO:0000256" key="11">
    <source>
        <dbReference type="ARBA" id="ARBA00023049"/>
    </source>
</evidence>
<dbReference type="Gene3D" id="2.60.40.1730">
    <property type="entry name" value="tricorn interacting facor f3 domain"/>
    <property type="match status" value="1"/>
</dbReference>
<dbReference type="InterPro" id="IPR038438">
    <property type="entry name" value="PepN_Ig-like_sf"/>
</dbReference>
<dbReference type="Pfam" id="PF17432">
    <property type="entry name" value="DUF3458_C"/>
    <property type="match status" value="1"/>
</dbReference>
<dbReference type="GO" id="GO:0008237">
    <property type="term" value="F:metallopeptidase activity"/>
    <property type="evidence" value="ECO:0007669"/>
    <property type="project" value="UniProtKB-UniRule"/>
</dbReference>
<dbReference type="Pfam" id="PF01433">
    <property type="entry name" value="Peptidase_M1"/>
    <property type="match status" value="1"/>
</dbReference>
<dbReference type="GO" id="GO:0016285">
    <property type="term" value="F:alanyl aminopeptidase activity"/>
    <property type="evidence" value="ECO:0007669"/>
    <property type="project" value="UniProtKB-EC"/>
</dbReference>
<evidence type="ECO:0000259" key="14">
    <source>
        <dbReference type="Pfam" id="PF01433"/>
    </source>
</evidence>
<dbReference type="SUPFAM" id="SSF55486">
    <property type="entry name" value="Metalloproteases ('zincins'), catalytic domain"/>
    <property type="match status" value="1"/>
</dbReference>
<dbReference type="RefSeq" id="WP_044617580.1">
    <property type="nucleotide sequence ID" value="NZ_CP007142.1"/>
</dbReference>
<evidence type="ECO:0000256" key="2">
    <source>
        <dbReference type="ARBA" id="ARBA00001947"/>
    </source>
</evidence>
<dbReference type="Gene3D" id="1.10.390.10">
    <property type="entry name" value="Neutral Protease Domain 2"/>
    <property type="match status" value="1"/>
</dbReference>
<organism evidence="18 19">
    <name type="scientific">Gynuella sunshinyii YC6258</name>
    <dbReference type="NCBI Taxonomy" id="1445510"/>
    <lineage>
        <taxon>Bacteria</taxon>
        <taxon>Pseudomonadati</taxon>
        <taxon>Pseudomonadota</taxon>
        <taxon>Gammaproteobacteria</taxon>
        <taxon>Oceanospirillales</taxon>
        <taxon>Saccharospirillaceae</taxon>
        <taxon>Gynuella</taxon>
    </lineage>
</organism>
<evidence type="ECO:0000256" key="3">
    <source>
        <dbReference type="ARBA" id="ARBA00010136"/>
    </source>
</evidence>
<dbReference type="PRINTS" id="PR00756">
    <property type="entry name" value="ALADIPTASE"/>
</dbReference>
<dbReference type="STRING" id="1445510.YC6258_03206"/>
<accession>A0A0C5VKR5</accession>
<evidence type="ECO:0000256" key="4">
    <source>
        <dbReference type="ARBA" id="ARBA00012564"/>
    </source>
</evidence>
<dbReference type="FunFam" id="2.60.40.1730:FF:000005">
    <property type="entry name" value="Aminopeptidase N"/>
    <property type="match status" value="1"/>
</dbReference>
<dbReference type="PANTHER" id="PTHR46322">
    <property type="entry name" value="PUROMYCIN-SENSITIVE AMINOPEPTIDASE"/>
    <property type="match status" value="1"/>
</dbReference>
<dbReference type="HOGENOM" id="CLU_007993_2_0_6"/>
<dbReference type="MEROPS" id="M01.005"/>
<dbReference type="Gene3D" id="1.25.50.10">
    <property type="entry name" value="Peptidase M1, alanyl aminopeptidase, C-terminal domain"/>
    <property type="match status" value="1"/>
</dbReference>
<dbReference type="Pfam" id="PF11940">
    <property type="entry name" value="DUF3458"/>
    <property type="match status" value="1"/>
</dbReference>
<dbReference type="InterPro" id="IPR042097">
    <property type="entry name" value="Aminopeptidase_N-like_N_sf"/>
</dbReference>
<keyword evidence="11" id="KW-0482">Metalloprotease</keyword>
<dbReference type="EC" id="3.4.11.2" evidence="4 13"/>
<evidence type="ECO:0000256" key="13">
    <source>
        <dbReference type="NCBIfam" id="TIGR02414"/>
    </source>
</evidence>
<dbReference type="InterPro" id="IPR012779">
    <property type="entry name" value="Peptidase_M1_pepN"/>
</dbReference>
<dbReference type="OrthoDB" id="100605at2"/>
<dbReference type="InterPro" id="IPR027268">
    <property type="entry name" value="Peptidase_M4/M1_CTD_sf"/>
</dbReference>
<evidence type="ECO:0000313" key="19">
    <source>
        <dbReference type="Proteomes" id="UP000032266"/>
    </source>
</evidence>
<keyword evidence="19" id="KW-1185">Reference proteome</keyword>
<dbReference type="CDD" id="cd09600">
    <property type="entry name" value="M1_APN"/>
    <property type="match status" value="1"/>
</dbReference>
<evidence type="ECO:0000256" key="8">
    <source>
        <dbReference type="ARBA" id="ARBA00022723"/>
    </source>
</evidence>
<keyword evidence="10" id="KW-0862">Zinc</keyword>
<dbReference type="FunFam" id="2.60.40.1840:FF:000001">
    <property type="entry name" value="Aminopeptidase N"/>
    <property type="match status" value="1"/>
</dbReference>
<dbReference type="EMBL" id="CP007142">
    <property type="protein sequence ID" value="AJQ95242.1"/>
    <property type="molecule type" value="Genomic_DNA"/>
</dbReference>
<comment type="catalytic activity">
    <reaction evidence="1">
        <text>Release of an N-terminal amino acid, Xaa-|-Yaa- from a peptide, amide or arylamide. Xaa is preferably Ala, but may be most amino acids including Pro (slow action). When a terminal hydrophobic residue is followed by a prolyl residue, the two may be released as an intact Xaa-Pro dipeptide.</text>
        <dbReference type="EC" id="3.4.11.2"/>
    </reaction>
</comment>
<reference evidence="18 19" key="1">
    <citation type="submission" date="2014-01" db="EMBL/GenBank/DDBJ databases">
        <title>Full genme sequencing of cellulolytic bacterium Gynuella sunshinyii YC6258T gen. nov., sp. nov.</title>
        <authorList>
            <person name="Khan H."/>
            <person name="Chung E.J."/>
            <person name="Chung Y.R."/>
        </authorList>
    </citation>
    <scope>NUCLEOTIDE SEQUENCE [LARGE SCALE GENOMIC DNA]</scope>
    <source>
        <strain evidence="18 19">YC6258</strain>
    </source>
</reference>
<dbReference type="PANTHER" id="PTHR46322:SF1">
    <property type="entry name" value="PUROMYCIN-SENSITIVE AMINOPEPTIDASE"/>
    <property type="match status" value="1"/>
</dbReference>
<evidence type="ECO:0000256" key="1">
    <source>
        <dbReference type="ARBA" id="ARBA00000098"/>
    </source>
</evidence>
<evidence type="ECO:0000256" key="7">
    <source>
        <dbReference type="ARBA" id="ARBA00022670"/>
    </source>
</evidence>
<dbReference type="Pfam" id="PF17900">
    <property type="entry name" value="Peptidase_M1_N"/>
    <property type="match status" value="1"/>
</dbReference>
<evidence type="ECO:0000256" key="12">
    <source>
        <dbReference type="ARBA" id="ARBA00059739"/>
    </source>
</evidence>
<dbReference type="KEGG" id="gsn:YC6258_03206"/>
<dbReference type="InterPro" id="IPR045357">
    <property type="entry name" value="Aminopeptidase_N-like_N"/>
</dbReference>
<evidence type="ECO:0000256" key="5">
    <source>
        <dbReference type="ARBA" id="ARBA00015611"/>
    </source>
</evidence>
<dbReference type="InterPro" id="IPR037144">
    <property type="entry name" value="Peptidase_M1_pepN_C_sf"/>
</dbReference>
<evidence type="ECO:0000259" key="16">
    <source>
        <dbReference type="Pfam" id="PF17432"/>
    </source>
</evidence>
<feature type="domain" description="Peptidase M1 membrane alanine aminopeptidase" evidence="14">
    <location>
        <begin position="234"/>
        <end position="443"/>
    </location>
</feature>
<evidence type="ECO:0000259" key="15">
    <source>
        <dbReference type="Pfam" id="PF11940"/>
    </source>
</evidence>
<dbReference type="GO" id="GO:0008270">
    <property type="term" value="F:zinc ion binding"/>
    <property type="evidence" value="ECO:0007669"/>
    <property type="project" value="InterPro"/>
</dbReference>
<dbReference type="InterPro" id="IPR001930">
    <property type="entry name" value="Peptidase_M1"/>
</dbReference>
<dbReference type="AlphaFoldDB" id="A0A0C5VKR5"/>
<proteinExistence type="inferred from homology"/>
<sequence length="881" mass="100279">MSQTEPKTIYLKDYQVPDHLVDEIFMNVNIEESFTIIEASLKIRRNPEASSNKAPLCLYGADLETLAIAVDGRELSASEYRVEEEKLLISDVPESFEIFTQVKIYPDKNTSLEGFYLSGSMLCTQCEAEGFRKITWYPDRPDVMAVFTTRLEADKKKFPVLLANGNPTEKGDLDNGRHFATWHDPFKKPSYLFAMVAGDLVKSESQFTTCSGRVIDIHVFVEQHNAAKTDFAHGALHRSMRWDEERFGREYDLDLFMIVASDFFNMGAMENKGLNIFNSSAVLANEKTTTDEAFERIESIIGHEYFHNWSGNRVTCRDWFQLSLKEGFTVFRDAEFTADLHSRAVKRVDDVTILKTMQFAQDAGAMAHPVRPSSYIEINNFYTLTVYEKGAEVVRMIHTLLGGELFRKGCDHYFDHNDGKAATIEDFIASMHAVSGFDFTQFMLWYEQAGTPVVEVSSQYDEASGQYELTFKQTVPDTHGQTGKKPMLIPVKLGLLDEQGNDIALDIEPSEQFNPMTSVLSVTQAEQTFVCKQVPARPVPSLLRDFSAPVELKYAYSRQELAFLMANDSNEFNRWDAAQRLMVDVLLEQIKGFKDVAKVAVADELLAAVAAVLSDQTMDLAIKARMLVLPAEQYLFELMNPADVDIIHQVREAVANAIARRYQAEFRDLYQQLNQNKPYAFNFQDASERSLKNIALSYWVRSSDPSAMTAVETQYRESGNFTDRSRALGLIVDYAAMDVRQQYLDEFLAQWKHDPLMVQYWFGLQAGSEKTDLAAIQTLENNTYFDIKNPNIVRHLIGAFANRNLVQFHKTDGSGYRFLADKIIQLNKSNPQIASRICSVFQGLPRHTPERQKLMRVELSRIKSEPKLSTDVFEIIDRILS</sequence>
<evidence type="ECO:0000256" key="10">
    <source>
        <dbReference type="ARBA" id="ARBA00022833"/>
    </source>
</evidence>
<dbReference type="Gene3D" id="3.30.2010.30">
    <property type="match status" value="1"/>
</dbReference>
<keyword evidence="7" id="KW-0645">Protease</keyword>
<feature type="domain" description="Peptidase M1 alanyl aminopeptidase C-terminal" evidence="16">
    <location>
        <begin position="559"/>
        <end position="880"/>
    </location>
</feature>
<dbReference type="SUPFAM" id="SSF63737">
    <property type="entry name" value="Leukotriene A4 hydrolase N-terminal domain"/>
    <property type="match status" value="1"/>
</dbReference>
<dbReference type="GO" id="GO:0006508">
    <property type="term" value="P:proteolysis"/>
    <property type="evidence" value="ECO:0007669"/>
    <property type="project" value="UniProtKB-UniRule"/>
</dbReference>
<comment type="function">
    <text evidence="12">Aminopeptidase N is involved in the degradation of intracellular peptides generated by protein breakdown during normal growth as well as in response to nutrient starvation.</text>
</comment>
<dbReference type="PATRIC" id="fig|1445510.3.peg.3169"/>
<keyword evidence="8" id="KW-0479">Metal-binding</keyword>
<feature type="domain" description="Peptidase M1 alanyl aminopeptidase Ig-like fold" evidence="15">
    <location>
        <begin position="450"/>
        <end position="554"/>
    </location>
</feature>
<dbReference type="InterPro" id="IPR024601">
    <property type="entry name" value="Peptidase_M1_pepN_C"/>
</dbReference>